<proteinExistence type="inferred from homology"/>
<dbReference type="InterPro" id="IPR015424">
    <property type="entry name" value="PyrdxlP-dep_Trfase"/>
</dbReference>
<dbReference type="SUPFAM" id="SSF53383">
    <property type="entry name" value="PLP-dependent transferases"/>
    <property type="match status" value="1"/>
</dbReference>
<dbReference type="Gene3D" id="3.90.1150.10">
    <property type="entry name" value="Aspartate Aminotransferase, domain 1"/>
    <property type="match status" value="1"/>
</dbReference>
<dbReference type="Gene3D" id="3.40.640.10">
    <property type="entry name" value="Type I PLP-dependent aspartate aminotransferase-like (Major domain)"/>
    <property type="match status" value="1"/>
</dbReference>
<evidence type="ECO:0000313" key="3">
    <source>
        <dbReference type="EMBL" id="SDF26677.1"/>
    </source>
</evidence>
<dbReference type="OrthoDB" id="10355at2157"/>
<dbReference type="Proteomes" id="UP000324020">
    <property type="component" value="Unassembled WGS sequence"/>
</dbReference>
<feature type="compositionally biased region" description="Basic and acidic residues" evidence="2">
    <location>
        <begin position="15"/>
        <end position="41"/>
    </location>
</feature>
<dbReference type="AlphaFoldDB" id="A0A1G7JP12"/>
<protein>
    <submittedName>
        <fullName evidence="3">dTDP-4-amino-4,6-dideoxygalactose transaminase</fullName>
    </submittedName>
</protein>
<dbReference type="GO" id="GO:0000271">
    <property type="term" value="P:polysaccharide biosynthetic process"/>
    <property type="evidence" value="ECO:0007669"/>
    <property type="project" value="TreeGrafter"/>
</dbReference>
<dbReference type="InterPro" id="IPR000653">
    <property type="entry name" value="DegT/StrS_aminotransferase"/>
</dbReference>
<comment type="similarity">
    <text evidence="1">Belongs to the DegT/DnrJ/EryC1 family.</text>
</comment>
<organism evidence="3 4">
    <name type="scientific">Halorubrum xinjiangense</name>
    <dbReference type="NCBI Taxonomy" id="261291"/>
    <lineage>
        <taxon>Archaea</taxon>
        <taxon>Methanobacteriati</taxon>
        <taxon>Methanobacteriota</taxon>
        <taxon>Stenosarchaea group</taxon>
        <taxon>Halobacteria</taxon>
        <taxon>Halobacteriales</taxon>
        <taxon>Haloferacaceae</taxon>
        <taxon>Halorubrum</taxon>
    </lineage>
</organism>
<gene>
    <name evidence="3" type="ORF">SAMN04488067_10335</name>
</gene>
<dbReference type="PANTHER" id="PTHR30244:SF34">
    <property type="entry name" value="DTDP-4-AMINO-4,6-DIDEOXYGALACTOSE TRANSAMINASE"/>
    <property type="match status" value="1"/>
</dbReference>
<dbReference type="GO" id="GO:0008483">
    <property type="term" value="F:transaminase activity"/>
    <property type="evidence" value="ECO:0007669"/>
    <property type="project" value="TreeGrafter"/>
</dbReference>
<reference evidence="3 4" key="1">
    <citation type="submission" date="2016-10" db="EMBL/GenBank/DDBJ databases">
        <authorList>
            <person name="Varghese N."/>
            <person name="Submissions S."/>
        </authorList>
    </citation>
    <scope>NUCLEOTIDE SEQUENCE [LARGE SCALE GENOMIC DNA]</scope>
    <source>
        <strain evidence="3 4">CGMCC 1.3527</strain>
    </source>
</reference>
<feature type="region of interest" description="Disordered" evidence="2">
    <location>
        <begin position="1"/>
        <end position="61"/>
    </location>
</feature>
<evidence type="ECO:0000256" key="2">
    <source>
        <dbReference type="SAM" id="MobiDB-lite"/>
    </source>
</evidence>
<dbReference type="RefSeq" id="WP_149797910.1">
    <property type="nucleotide sequence ID" value="NZ_FNBO01000003.1"/>
</dbReference>
<dbReference type="Pfam" id="PF01041">
    <property type="entry name" value="DegT_DnrJ_EryC1"/>
    <property type="match status" value="1"/>
</dbReference>
<dbReference type="InterPro" id="IPR015421">
    <property type="entry name" value="PyrdxlP-dep_Trfase_major"/>
</dbReference>
<accession>A0A1G7JP12</accession>
<sequence>MTSERAPQGADCEGEDRADRDDRADGDDRTDGDNRAGGNDRTDEDGREAGLGEPARWTARTRRFRRLPPAVTPLSAGDLLAGLAGQRAGTGRDEFRAEIAGFLDATSTGTYTSFRRALCACLLALSAADDEDRTNVLVPAFCSSDFPEAIDGAGLNAVRYDVDPASLALDPEAAAAKLDADTLALVSVNVLGYGSELDRIASHCESVGAFLVEALGYAVGASYDGDRLGTFGDCSVLNFQQGKPIPVGGGMVASRDPDVEFADEGREPVAPNVAALSGYAALGRPRPYYCYSRVTSLLDRHGGSATRHSTHPESKFDVPYAPPFATMSDFQGAIGRRVFGRLGDDRRHRDRTATAYAAELANCPHVDRVRPVAGLSDHQHVRYPLLVDDPAVRDEVAAALDELGVEASPLYDWPPIEPERFPGAARLQREILTLPTHPYVDAADRRRIARTIRRVAERDRS</sequence>
<dbReference type="InterPro" id="IPR015422">
    <property type="entry name" value="PyrdxlP-dep_Trfase_small"/>
</dbReference>
<keyword evidence="1" id="KW-0663">Pyridoxal phosphate</keyword>
<dbReference type="EMBL" id="FNBO01000003">
    <property type="protein sequence ID" value="SDF26677.1"/>
    <property type="molecule type" value="Genomic_DNA"/>
</dbReference>
<name>A0A1G7JP12_9EURY</name>
<dbReference type="PANTHER" id="PTHR30244">
    <property type="entry name" value="TRANSAMINASE"/>
    <property type="match status" value="1"/>
</dbReference>
<dbReference type="GO" id="GO:0030170">
    <property type="term" value="F:pyridoxal phosphate binding"/>
    <property type="evidence" value="ECO:0007669"/>
    <property type="project" value="TreeGrafter"/>
</dbReference>
<keyword evidence="4" id="KW-1185">Reference proteome</keyword>
<evidence type="ECO:0000313" key="4">
    <source>
        <dbReference type="Proteomes" id="UP000324020"/>
    </source>
</evidence>
<evidence type="ECO:0000256" key="1">
    <source>
        <dbReference type="RuleBase" id="RU004508"/>
    </source>
</evidence>